<dbReference type="Proteomes" id="UP000887159">
    <property type="component" value="Unassembled WGS sequence"/>
</dbReference>
<organism evidence="1 2">
    <name type="scientific">Trichonephila clavipes</name>
    <name type="common">Golden silk orbweaver</name>
    <name type="synonym">Nephila clavipes</name>
    <dbReference type="NCBI Taxonomy" id="2585209"/>
    <lineage>
        <taxon>Eukaryota</taxon>
        <taxon>Metazoa</taxon>
        <taxon>Ecdysozoa</taxon>
        <taxon>Arthropoda</taxon>
        <taxon>Chelicerata</taxon>
        <taxon>Arachnida</taxon>
        <taxon>Araneae</taxon>
        <taxon>Araneomorphae</taxon>
        <taxon>Entelegynae</taxon>
        <taxon>Araneoidea</taxon>
        <taxon>Nephilidae</taxon>
        <taxon>Trichonephila</taxon>
    </lineage>
</organism>
<protein>
    <submittedName>
        <fullName evidence="1">Uncharacterized protein</fullName>
    </submittedName>
</protein>
<evidence type="ECO:0000313" key="1">
    <source>
        <dbReference type="EMBL" id="GFY12070.1"/>
    </source>
</evidence>
<comment type="caution">
    <text evidence="1">The sequence shown here is derived from an EMBL/GenBank/DDBJ whole genome shotgun (WGS) entry which is preliminary data.</text>
</comment>
<dbReference type="AlphaFoldDB" id="A0A8X6SIK6"/>
<reference evidence="1" key="1">
    <citation type="submission" date="2020-08" db="EMBL/GenBank/DDBJ databases">
        <title>Multicomponent nature underlies the extraordinary mechanical properties of spider dragline silk.</title>
        <authorList>
            <person name="Kono N."/>
            <person name="Nakamura H."/>
            <person name="Mori M."/>
            <person name="Yoshida Y."/>
            <person name="Ohtoshi R."/>
            <person name="Malay A.D."/>
            <person name="Moran D.A.P."/>
            <person name="Tomita M."/>
            <person name="Numata K."/>
            <person name="Arakawa K."/>
        </authorList>
    </citation>
    <scope>NUCLEOTIDE SEQUENCE</scope>
</reference>
<gene>
    <name evidence="1" type="primary">NCL1_37866</name>
    <name evidence="1" type="ORF">TNCV_4975701</name>
</gene>
<evidence type="ECO:0000313" key="2">
    <source>
        <dbReference type="Proteomes" id="UP000887159"/>
    </source>
</evidence>
<proteinExistence type="predicted"/>
<sequence length="85" mass="9206">MFVAVGSQLVWRGGEPGMIHRVAHHLGIADITGNRGNGEFDGHWLALVMKHVGMSKINGLRKKGSLPYICSTSVMSEGISWAKAF</sequence>
<dbReference type="EMBL" id="BMAU01021309">
    <property type="protein sequence ID" value="GFY12070.1"/>
    <property type="molecule type" value="Genomic_DNA"/>
</dbReference>
<accession>A0A8X6SIK6</accession>
<keyword evidence="2" id="KW-1185">Reference proteome</keyword>
<name>A0A8X6SIK6_TRICX</name>